<protein>
    <recommendedName>
        <fullName evidence="3">RxLR effector protein</fullName>
    </recommendedName>
</protein>
<evidence type="ECO:0008006" key="3">
    <source>
        <dbReference type="Google" id="ProtNLM"/>
    </source>
</evidence>
<name>A0ABD3FCB7_9STRA</name>
<evidence type="ECO:0000313" key="2">
    <source>
        <dbReference type="Proteomes" id="UP001632037"/>
    </source>
</evidence>
<comment type="caution">
    <text evidence="1">The sequence shown here is derived from an EMBL/GenBank/DDBJ whole genome shotgun (WGS) entry which is preliminary data.</text>
</comment>
<proteinExistence type="predicted"/>
<dbReference type="EMBL" id="JBIMZQ010000024">
    <property type="protein sequence ID" value="KAL3664418.1"/>
    <property type="molecule type" value="Genomic_DNA"/>
</dbReference>
<gene>
    <name evidence="1" type="ORF">V7S43_010741</name>
</gene>
<accession>A0ABD3FCB7</accession>
<reference evidence="1 2" key="1">
    <citation type="submission" date="2024-09" db="EMBL/GenBank/DDBJ databases">
        <title>Genome sequencing and assembly of Phytophthora oleae, isolate VK10A, causative agent of rot of olive drupes.</title>
        <authorList>
            <person name="Conti Taguali S."/>
            <person name="Riolo M."/>
            <person name="La Spada F."/>
            <person name="Cacciola S.O."/>
            <person name="Dionisio G."/>
        </authorList>
    </citation>
    <scope>NUCLEOTIDE SEQUENCE [LARGE SCALE GENOMIC DNA]</scope>
    <source>
        <strain evidence="1 2">VK10A</strain>
    </source>
</reference>
<sequence>MPNLEKLKSLTGLERQKSLSNTMSKLEDRSVSKAELIKMRKFADQDLDLIKIKPLGHELTLSN</sequence>
<dbReference type="Proteomes" id="UP001632037">
    <property type="component" value="Unassembled WGS sequence"/>
</dbReference>
<dbReference type="AlphaFoldDB" id="A0ABD3FCB7"/>
<keyword evidence="2" id="KW-1185">Reference proteome</keyword>
<organism evidence="1 2">
    <name type="scientific">Phytophthora oleae</name>
    <dbReference type="NCBI Taxonomy" id="2107226"/>
    <lineage>
        <taxon>Eukaryota</taxon>
        <taxon>Sar</taxon>
        <taxon>Stramenopiles</taxon>
        <taxon>Oomycota</taxon>
        <taxon>Peronosporomycetes</taxon>
        <taxon>Peronosporales</taxon>
        <taxon>Peronosporaceae</taxon>
        <taxon>Phytophthora</taxon>
    </lineage>
</organism>
<evidence type="ECO:0000313" key="1">
    <source>
        <dbReference type="EMBL" id="KAL3664418.1"/>
    </source>
</evidence>